<feature type="compositionally biased region" description="Basic and acidic residues" evidence="7">
    <location>
        <begin position="1"/>
        <end position="12"/>
    </location>
</feature>
<dbReference type="Pfam" id="PF03734">
    <property type="entry name" value="YkuD"/>
    <property type="match status" value="1"/>
</dbReference>
<evidence type="ECO:0000256" key="5">
    <source>
        <dbReference type="ARBA" id="ARBA00023316"/>
    </source>
</evidence>
<dbReference type="CDD" id="cd16913">
    <property type="entry name" value="YkuD_like"/>
    <property type="match status" value="1"/>
</dbReference>
<evidence type="ECO:0000256" key="6">
    <source>
        <dbReference type="PROSITE-ProRule" id="PRU01373"/>
    </source>
</evidence>
<dbReference type="GO" id="GO:0071555">
    <property type="term" value="P:cell wall organization"/>
    <property type="evidence" value="ECO:0007669"/>
    <property type="project" value="UniProtKB-UniRule"/>
</dbReference>
<dbReference type="Proteomes" id="UP000215413">
    <property type="component" value="Unassembled WGS sequence"/>
</dbReference>
<evidence type="ECO:0000313" key="11">
    <source>
        <dbReference type="Proteomes" id="UP000215413"/>
    </source>
</evidence>
<evidence type="ECO:0000256" key="7">
    <source>
        <dbReference type="SAM" id="MobiDB-lite"/>
    </source>
</evidence>
<dbReference type="GO" id="GO:0016740">
    <property type="term" value="F:transferase activity"/>
    <property type="evidence" value="ECO:0007669"/>
    <property type="project" value="UniProtKB-KW"/>
</dbReference>
<dbReference type="SUPFAM" id="SSF141523">
    <property type="entry name" value="L,D-transpeptidase catalytic domain-like"/>
    <property type="match status" value="1"/>
</dbReference>
<dbReference type="InterPro" id="IPR038063">
    <property type="entry name" value="Transpep_catalytic_dom"/>
</dbReference>
<feature type="active site" description="Proton donor/acceptor" evidence="6">
    <location>
        <position position="424"/>
    </location>
</feature>
<evidence type="ECO:0000313" key="10">
    <source>
        <dbReference type="EMBL" id="OXZ27591.1"/>
    </source>
</evidence>
<dbReference type="Pfam" id="PF12229">
    <property type="entry name" value="PG_binding_4"/>
    <property type="match status" value="2"/>
</dbReference>
<keyword evidence="2" id="KW-0808">Transferase</keyword>
<protein>
    <recommendedName>
        <fullName evidence="9">L,D-TPase catalytic domain-containing protein</fullName>
    </recommendedName>
</protein>
<dbReference type="GO" id="GO:0018104">
    <property type="term" value="P:peptidoglycan-protein cross-linking"/>
    <property type="evidence" value="ECO:0007669"/>
    <property type="project" value="TreeGrafter"/>
</dbReference>
<keyword evidence="8" id="KW-0812">Transmembrane</keyword>
<dbReference type="GO" id="GO:0071972">
    <property type="term" value="F:peptidoglycan L,D-transpeptidase activity"/>
    <property type="evidence" value="ECO:0007669"/>
    <property type="project" value="TreeGrafter"/>
</dbReference>
<dbReference type="EMBL" id="NDYC01000019">
    <property type="protein sequence ID" value="OXZ27591.1"/>
    <property type="molecule type" value="Genomic_DNA"/>
</dbReference>
<comment type="caution">
    <text evidence="10">The sequence shown here is derived from an EMBL/GenBank/DDBJ whole genome shotgun (WGS) entry which is preliminary data.</text>
</comment>
<dbReference type="AlphaFoldDB" id="A0A233UZK1"/>
<dbReference type="PANTHER" id="PTHR30582:SF33">
    <property type="entry name" value="EXPORTED PROTEIN"/>
    <property type="match status" value="1"/>
</dbReference>
<organism evidence="10 11">
    <name type="scientific">Finegoldia magna</name>
    <name type="common">Peptostreptococcus magnus</name>
    <dbReference type="NCBI Taxonomy" id="1260"/>
    <lineage>
        <taxon>Bacteria</taxon>
        <taxon>Bacillati</taxon>
        <taxon>Bacillota</taxon>
        <taxon>Tissierellia</taxon>
        <taxon>Tissierellales</taxon>
        <taxon>Peptoniphilaceae</taxon>
        <taxon>Finegoldia</taxon>
    </lineage>
</organism>
<dbReference type="InterPro" id="IPR022029">
    <property type="entry name" value="YoaR-like_PG-bd"/>
</dbReference>
<comment type="pathway">
    <text evidence="1 6">Cell wall biogenesis; peptidoglycan biosynthesis.</text>
</comment>
<sequence>MKNDLQKDEDNKTSQMNNESSKNDSIYKLKESKKSQSWIWVVSILLGIYILVSIFFSFMTYPNAKINGESLGVRKISDVKNIFDEQTTSIIGRDNKTVTLNNSQAGLKQVALENQTYVQHGFLWPVELIKGIKTDVKVKKSVDSKKLKETIKNSELFKNIKEPKNAQLIFENKKAIIKPEELGNKLDLDKVCESVIKGFNEHKDEIKLSSEYINPQVTKKSLEPNKKELENIAKASITLKLPNGESQKIEDNSIFLDENYKFEDKKVRIFVDDLKEKFEVVGKDFDFTTHNGKSIKVKAKVFGNEINKKQTVAMITDALKNGKTIDSDLVYSRRSRNNGVLGKSYIEISLGAQHLWYFKDGKLVLDTPVVTGDPSIDHETPTGLFEIWSKETDRFLRGFNPDGSKYKVHVDYWMQIDYTGVGIHDTKGRAAYGGQIFNGAGSHGCINTPINHVRTIFNSSENGMPVVIY</sequence>
<keyword evidence="8" id="KW-0472">Membrane</keyword>
<feature type="transmembrane region" description="Helical" evidence="8">
    <location>
        <begin position="38"/>
        <end position="61"/>
    </location>
</feature>
<gene>
    <name evidence="10" type="ORF">B9N49_04495</name>
</gene>
<accession>A0A233UZK1</accession>
<dbReference type="GO" id="GO:0005576">
    <property type="term" value="C:extracellular region"/>
    <property type="evidence" value="ECO:0007669"/>
    <property type="project" value="TreeGrafter"/>
</dbReference>
<dbReference type="UniPathway" id="UPA00219"/>
<evidence type="ECO:0000256" key="8">
    <source>
        <dbReference type="SAM" id="Phobius"/>
    </source>
</evidence>
<dbReference type="RefSeq" id="WP_094205707.1">
    <property type="nucleotide sequence ID" value="NZ_JAWGQT010000007.1"/>
</dbReference>
<keyword evidence="5 6" id="KW-0961">Cell wall biogenesis/degradation</keyword>
<keyword evidence="8" id="KW-1133">Transmembrane helix</keyword>
<feature type="domain" description="L,D-TPase catalytic" evidence="9">
    <location>
        <begin position="344"/>
        <end position="469"/>
    </location>
</feature>
<feature type="region of interest" description="Disordered" evidence="7">
    <location>
        <begin position="1"/>
        <end position="23"/>
    </location>
</feature>
<dbReference type="GO" id="GO:0008360">
    <property type="term" value="P:regulation of cell shape"/>
    <property type="evidence" value="ECO:0007669"/>
    <property type="project" value="UniProtKB-UniRule"/>
</dbReference>
<keyword evidence="4 6" id="KW-0573">Peptidoglycan synthesis</keyword>
<evidence type="ECO:0000256" key="3">
    <source>
        <dbReference type="ARBA" id="ARBA00022960"/>
    </source>
</evidence>
<dbReference type="InterPro" id="IPR050979">
    <property type="entry name" value="LD-transpeptidase"/>
</dbReference>
<dbReference type="PROSITE" id="PS52029">
    <property type="entry name" value="LD_TPASE"/>
    <property type="match status" value="1"/>
</dbReference>
<dbReference type="InterPro" id="IPR005490">
    <property type="entry name" value="LD_TPept_cat_dom"/>
</dbReference>
<name>A0A233UZK1_FINMA</name>
<dbReference type="SUPFAM" id="SSF143985">
    <property type="entry name" value="L,D-transpeptidase pre-catalytic domain-like"/>
    <property type="match status" value="1"/>
</dbReference>
<feature type="active site" description="Nucleophile" evidence="6">
    <location>
        <position position="445"/>
    </location>
</feature>
<dbReference type="InterPro" id="IPR038054">
    <property type="entry name" value="LD_TPept-like_central_sf"/>
</dbReference>
<evidence type="ECO:0000256" key="4">
    <source>
        <dbReference type="ARBA" id="ARBA00022984"/>
    </source>
</evidence>
<evidence type="ECO:0000259" key="9">
    <source>
        <dbReference type="PROSITE" id="PS52029"/>
    </source>
</evidence>
<dbReference type="Gene3D" id="2.40.440.10">
    <property type="entry name" value="L,D-transpeptidase catalytic domain-like"/>
    <property type="match status" value="1"/>
</dbReference>
<keyword evidence="3 6" id="KW-0133">Cell shape</keyword>
<evidence type="ECO:0000256" key="1">
    <source>
        <dbReference type="ARBA" id="ARBA00004752"/>
    </source>
</evidence>
<proteinExistence type="predicted"/>
<dbReference type="PANTHER" id="PTHR30582">
    <property type="entry name" value="L,D-TRANSPEPTIDASE"/>
    <property type="match status" value="1"/>
</dbReference>
<reference evidence="11" key="1">
    <citation type="submission" date="2017-04" db="EMBL/GenBank/DDBJ databases">
        <title>Finegoldia magna isolated from orthopedic joint implant-associated infections.</title>
        <authorList>
            <person name="Bjorklund S."/>
            <person name="Bruggemann H."/>
            <person name="Jensen A."/>
            <person name="Hellmark B."/>
            <person name="Soderquist B."/>
        </authorList>
    </citation>
    <scope>NUCLEOTIDE SEQUENCE [LARGE SCALE GENOMIC DNA]</scope>
    <source>
        <strain evidence="11">CCUG 54800</strain>
    </source>
</reference>
<dbReference type="Gene3D" id="3.10.20.800">
    <property type="match status" value="1"/>
</dbReference>
<evidence type="ECO:0000256" key="2">
    <source>
        <dbReference type="ARBA" id="ARBA00022679"/>
    </source>
</evidence>